<name>A0A087TU93_STEMI</name>
<organism evidence="2 3">
    <name type="scientific">Stegodyphus mimosarum</name>
    <name type="common">African social velvet spider</name>
    <dbReference type="NCBI Taxonomy" id="407821"/>
    <lineage>
        <taxon>Eukaryota</taxon>
        <taxon>Metazoa</taxon>
        <taxon>Ecdysozoa</taxon>
        <taxon>Arthropoda</taxon>
        <taxon>Chelicerata</taxon>
        <taxon>Arachnida</taxon>
        <taxon>Araneae</taxon>
        <taxon>Araneomorphae</taxon>
        <taxon>Entelegynae</taxon>
        <taxon>Eresoidea</taxon>
        <taxon>Eresidae</taxon>
        <taxon>Stegodyphus</taxon>
    </lineage>
</organism>
<protein>
    <recommendedName>
        <fullName evidence="1">Mos1 transposase HTH domain-containing protein</fullName>
    </recommendedName>
</protein>
<sequence>MDADHEQRVNIKFCIKFGNTSNERWNMIMQAYAGEALSRSRVFEWYKRFHEGRDSCKTILELIPMCGSCKAVTPRRSSCNCM</sequence>
<evidence type="ECO:0000313" key="3">
    <source>
        <dbReference type="Proteomes" id="UP000054359"/>
    </source>
</evidence>
<accession>A0A087TU93</accession>
<dbReference type="OMA" id="NTSNERW"/>
<evidence type="ECO:0000259" key="1">
    <source>
        <dbReference type="Pfam" id="PF17906"/>
    </source>
</evidence>
<dbReference type="Proteomes" id="UP000054359">
    <property type="component" value="Unassembled WGS sequence"/>
</dbReference>
<evidence type="ECO:0000313" key="2">
    <source>
        <dbReference type="EMBL" id="KFM68682.1"/>
    </source>
</evidence>
<gene>
    <name evidence="2" type="ORF">X975_07064</name>
</gene>
<dbReference type="OrthoDB" id="6433839at2759"/>
<dbReference type="AlphaFoldDB" id="A0A087TU93"/>
<proteinExistence type="predicted"/>
<feature type="non-terminal residue" evidence="2">
    <location>
        <position position="82"/>
    </location>
</feature>
<dbReference type="InterPro" id="IPR041426">
    <property type="entry name" value="Mos1_HTH"/>
</dbReference>
<keyword evidence="3" id="KW-1185">Reference proteome</keyword>
<dbReference type="Pfam" id="PF17906">
    <property type="entry name" value="HTH_48"/>
    <property type="match status" value="1"/>
</dbReference>
<dbReference type="Gene3D" id="1.10.10.1450">
    <property type="match status" value="1"/>
</dbReference>
<dbReference type="EMBL" id="KK116754">
    <property type="protein sequence ID" value="KFM68682.1"/>
    <property type="molecule type" value="Genomic_DNA"/>
</dbReference>
<feature type="domain" description="Mos1 transposase HTH" evidence="1">
    <location>
        <begin position="8"/>
        <end position="52"/>
    </location>
</feature>
<reference evidence="2 3" key="1">
    <citation type="submission" date="2013-11" db="EMBL/GenBank/DDBJ databases">
        <title>Genome sequencing of Stegodyphus mimosarum.</title>
        <authorList>
            <person name="Bechsgaard J."/>
        </authorList>
    </citation>
    <scope>NUCLEOTIDE SEQUENCE [LARGE SCALE GENOMIC DNA]</scope>
</reference>